<name>A0AA47P413_MERPO</name>
<proteinExistence type="predicted"/>
<evidence type="ECO:0000256" key="1">
    <source>
        <dbReference type="SAM" id="MobiDB-lite"/>
    </source>
</evidence>
<keyword evidence="3" id="KW-1185">Reference proteome</keyword>
<dbReference type="AlphaFoldDB" id="A0AA47P413"/>
<feature type="compositionally biased region" description="Basic residues" evidence="1">
    <location>
        <begin position="66"/>
        <end position="81"/>
    </location>
</feature>
<organism evidence="2 3">
    <name type="scientific">Merluccius polli</name>
    <name type="common">Benguela hake</name>
    <name type="synonym">Merluccius cadenati</name>
    <dbReference type="NCBI Taxonomy" id="89951"/>
    <lineage>
        <taxon>Eukaryota</taxon>
        <taxon>Metazoa</taxon>
        <taxon>Chordata</taxon>
        <taxon>Craniata</taxon>
        <taxon>Vertebrata</taxon>
        <taxon>Euteleostomi</taxon>
        <taxon>Actinopterygii</taxon>
        <taxon>Neopterygii</taxon>
        <taxon>Teleostei</taxon>
        <taxon>Neoteleostei</taxon>
        <taxon>Acanthomorphata</taxon>
        <taxon>Zeiogadaria</taxon>
        <taxon>Gadariae</taxon>
        <taxon>Gadiformes</taxon>
        <taxon>Gadoidei</taxon>
        <taxon>Merlucciidae</taxon>
        <taxon>Merluccius</taxon>
    </lineage>
</organism>
<dbReference type="Proteomes" id="UP001174136">
    <property type="component" value="Unassembled WGS sequence"/>
</dbReference>
<reference evidence="2" key="1">
    <citation type="journal article" date="2023" name="Front. Mar. Sci.">
        <title>A new Merluccius polli reference genome to investigate the effects of global change in West African waters.</title>
        <authorList>
            <person name="Mateo J.L."/>
            <person name="Blanco-Fernandez C."/>
            <person name="Garcia-Vazquez E."/>
            <person name="Machado-Schiaffino G."/>
        </authorList>
    </citation>
    <scope>NUCLEOTIDE SEQUENCE</scope>
    <source>
        <strain evidence="2">C29</strain>
        <tissue evidence="2">Fin</tissue>
    </source>
</reference>
<feature type="region of interest" description="Disordered" evidence="1">
    <location>
        <begin position="53"/>
        <end position="81"/>
    </location>
</feature>
<feature type="compositionally biased region" description="Basic and acidic residues" evidence="1">
    <location>
        <begin position="53"/>
        <end position="65"/>
    </location>
</feature>
<evidence type="ECO:0000313" key="2">
    <source>
        <dbReference type="EMBL" id="KAK0146883.1"/>
    </source>
</evidence>
<gene>
    <name evidence="2" type="ORF">N1851_013787</name>
</gene>
<comment type="caution">
    <text evidence="2">The sequence shown here is derived from an EMBL/GenBank/DDBJ whole genome shotgun (WGS) entry which is preliminary data.</text>
</comment>
<protein>
    <submittedName>
        <fullName evidence="2">Uncharacterized protein</fullName>
    </submittedName>
</protein>
<sequence length="139" mass="16027">MGTQGDANFRVVLQKYVIPAPLYGIPSCRDFLLQLQLHSHQAPAIDKLPEELQRKHSTDRTDTLHNNRKKVTRRGRKKGGIKARLRRGESKYRALPSVILANVRSLRNKTDELQANVFHMYEYRTASILAFTETVADWK</sequence>
<accession>A0AA47P413</accession>
<evidence type="ECO:0000313" key="3">
    <source>
        <dbReference type="Proteomes" id="UP001174136"/>
    </source>
</evidence>
<dbReference type="EMBL" id="JAOPHQ010002502">
    <property type="protein sequence ID" value="KAK0146883.1"/>
    <property type="molecule type" value="Genomic_DNA"/>
</dbReference>